<dbReference type="GO" id="GO:0003726">
    <property type="term" value="F:double-stranded RNA adenosine deaminase activity"/>
    <property type="evidence" value="ECO:0007669"/>
    <property type="project" value="TreeGrafter"/>
</dbReference>
<accession>A0A556TJJ4</accession>
<feature type="domain" description="DRBM" evidence="3">
    <location>
        <begin position="540"/>
        <end position="575"/>
    </location>
</feature>
<dbReference type="SMART" id="SM00358">
    <property type="entry name" value="DSRM"/>
    <property type="match status" value="2"/>
</dbReference>
<dbReference type="PANTHER" id="PTHR10910">
    <property type="entry name" value="EUKARYOTE SPECIFIC DSRNA BINDING PROTEIN"/>
    <property type="match status" value="1"/>
</dbReference>
<dbReference type="Gene3D" id="3.30.160.20">
    <property type="match status" value="2"/>
</dbReference>
<dbReference type="CDD" id="cd19896">
    <property type="entry name" value="DSRM_RED2_rpt1"/>
    <property type="match status" value="1"/>
</dbReference>
<dbReference type="GO" id="GO:0006382">
    <property type="term" value="P:adenosine to inosine editing"/>
    <property type="evidence" value="ECO:0007669"/>
    <property type="project" value="TreeGrafter"/>
</dbReference>
<keyword evidence="5" id="KW-1185">Reference proteome</keyword>
<dbReference type="Pfam" id="PF00035">
    <property type="entry name" value="dsrm"/>
    <property type="match status" value="2"/>
</dbReference>
<organism evidence="4 5">
    <name type="scientific">Bagarius yarrelli</name>
    <name type="common">Goonch</name>
    <name type="synonym">Bagrus yarrelli</name>
    <dbReference type="NCBI Taxonomy" id="175774"/>
    <lineage>
        <taxon>Eukaryota</taxon>
        <taxon>Metazoa</taxon>
        <taxon>Chordata</taxon>
        <taxon>Craniata</taxon>
        <taxon>Vertebrata</taxon>
        <taxon>Euteleostomi</taxon>
        <taxon>Actinopterygii</taxon>
        <taxon>Neopterygii</taxon>
        <taxon>Teleostei</taxon>
        <taxon>Ostariophysi</taxon>
        <taxon>Siluriformes</taxon>
        <taxon>Sisoridae</taxon>
        <taxon>Sisorinae</taxon>
        <taxon>Bagarius</taxon>
    </lineage>
</organism>
<dbReference type="GO" id="GO:0005737">
    <property type="term" value="C:cytoplasm"/>
    <property type="evidence" value="ECO:0007669"/>
    <property type="project" value="TreeGrafter"/>
</dbReference>
<proteinExistence type="predicted"/>
<dbReference type="GO" id="GO:0008251">
    <property type="term" value="F:tRNA-specific adenosine deaminase activity"/>
    <property type="evidence" value="ECO:0007669"/>
    <property type="project" value="TreeGrafter"/>
</dbReference>
<evidence type="ECO:0000313" key="4">
    <source>
        <dbReference type="EMBL" id="TSK16024.1"/>
    </source>
</evidence>
<dbReference type="OrthoDB" id="10268011at2759"/>
<protein>
    <submittedName>
        <fullName evidence="4">Double-stranded RNA-specific editase B2</fullName>
    </submittedName>
</protein>
<feature type="region of interest" description="Disordered" evidence="2">
    <location>
        <begin position="1"/>
        <end position="30"/>
    </location>
</feature>
<evidence type="ECO:0000259" key="3">
    <source>
        <dbReference type="PROSITE" id="PS50137"/>
    </source>
</evidence>
<dbReference type="GO" id="GO:0005730">
    <property type="term" value="C:nucleolus"/>
    <property type="evidence" value="ECO:0007669"/>
    <property type="project" value="TreeGrafter"/>
</dbReference>
<gene>
    <name evidence="4" type="ORF">Baya_0895</name>
</gene>
<dbReference type="PROSITE" id="PS50137">
    <property type="entry name" value="DS_RBD"/>
    <property type="match status" value="2"/>
</dbReference>
<dbReference type="InterPro" id="IPR044460">
    <property type="entry name" value="ADAR3_DSRM_1"/>
</dbReference>
<evidence type="ECO:0000256" key="2">
    <source>
        <dbReference type="SAM" id="MobiDB-lite"/>
    </source>
</evidence>
<dbReference type="PANTHER" id="PTHR10910:SF17">
    <property type="entry name" value="DOUBLE-STRANDED RNA-SPECIFIC EDITASE B2"/>
    <property type="match status" value="1"/>
</dbReference>
<dbReference type="AlphaFoldDB" id="A0A556TJJ4"/>
<reference evidence="4 5" key="1">
    <citation type="journal article" date="2019" name="Genome Biol. Evol.">
        <title>Whole-Genome Sequencing of the Giant Devil Catfish, Bagarius yarrelli.</title>
        <authorList>
            <person name="Jiang W."/>
            <person name="Lv Y."/>
            <person name="Cheng L."/>
            <person name="Yang K."/>
            <person name="Chao B."/>
            <person name="Wang X."/>
            <person name="Li Y."/>
            <person name="Pan X."/>
            <person name="You X."/>
            <person name="Zhang Y."/>
            <person name="Yang J."/>
            <person name="Li J."/>
            <person name="Zhang X."/>
            <person name="Liu S."/>
            <person name="Sun C."/>
            <person name="Yang J."/>
            <person name="Shi Q."/>
        </authorList>
    </citation>
    <scope>NUCLEOTIDE SEQUENCE [LARGE SCALE GENOMIC DNA]</scope>
    <source>
        <strain evidence="4">JWS20170419001</strain>
        <tissue evidence="4">Muscle</tissue>
    </source>
</reference>
<name>A0A556TJJ4_BAGYA</name>
<dbReference type="InterPro" id="IPR014720">
    <property type="entry name" value="dsRBD_dom"/>
</dbReference>
<feature type="compositionally biased region" description="Basic and acidic residues" evidence="2">
    <location>
        <begin position="15"/>
        <end position="27"/>
    </location>
</feature>
<dbReference type="Proteomes" id="UP000319801">
    <property type="component" value="Unassembled WGS sequence"/>
</dbReference>
<dbReference type="GO" id="GO:0003725">
    <property type="term" value="F:double-stranded RNA binding"/>
    <property type="evidence" value="ECO:0007669"/>
    <property type="project" value="TreeGrafter"/>
</dbReference>
<keyword evidence="1" id="KW-0694">RNA-binding</keyword>
<dbReference type="SUPFAM" id="SSF54768">
    <property type="entry name" value="dsRNA-binding domain-like"/>
    <property type="match status" value="2"/>
</dbReference>
<dbReference type="FunFam" id="3.30.160.20:FF:000009">
    <property type="entry name" value="Adenosine deaminase RNA-specific B2 (inactive)"/>
    <property type="match status" value="1"/>
</dbReference>
<evidence type="ECO:0000313" key="5">
    <source>
        <dbReference type="Proteomes" id="UP000319801"/>
    </source>
</evidence>
<sequence>MEKTRRNTELGTMGDWRKETREPGEGKTRKRWLQYSAAAAAAVREAARSGASLNGEEGEDPSAKCSIMKNPVHHLKNFTEVIEDILLCPFSTAPTNSPGLQSSKAERDCNLILHWQYAQGHGVCCLNDSAGILEELIVTRLTMQLFPCSRIWLEKNRRCSKQERLHCGAITLLLKDNGPSGFGIQGDRKSAETLPENQITTSQTGALIASKRMAFFALRLLRIYQAFVCCQVVPVERLRLQALSHPGLSHTWSKTWQKVNSMLSALIVPLKYMSPGPSSTEDEDTLSTSSTEVKENWNKGNFEDRTIMPSDRSSFFLSDSSRNGTGALKRKRPLEEDNNGRVCELRVCCRRSSWTDTPKNAVVQLNELRPGLQYRTVSQTGPVHAPLFSIAVEVNGLTFEGTGPTKKKAKMKAAELALSSFVQFPNAAQAHSAIGGVSNPTTDFTSDLSDFPETLFKGFEPDGFCSAKSELLSSALRLRHTLDLMVVQARQGNGHFFATPQTPEPPSPPSPIVLLNNLRPGARYACLCQSTRGRRARRCFVMAVLVDGRIFEGTGCSKKLAKRKAALSALQALFNITQPPEARVGMIKRPHLPQVSSARQGLWQLQHSIRRAVIAQQQECWDAEQQAKT</sequence>
<comment type="caution">
    <text evidence="4">The sequence shown here is derived from an EMBL/GenBank/DDBJ whole genome shotgun (WGS) entry which is preliminary data.</text>
</comment>
<evidence type="ECO:0000256" key="1">
    <source>
        <dbReference type="PROSITE-ProRule" id="PRU00266"/>
    </source>
</evidence>
<dbReference type="EMBL" id="VCAZ01000003">
    <property type="protein sequence ID" value="TSK16024.1"/>
    <property type="molecule type" value="Genomic_DNA"/>
</dbReference>
<feature type="domain" description="DRBM" evidence="3">
    <location>
        <begin position="357"/>
        <end position="423"/>
    </location>
</feature>
<dbReference type="GO" id="GO:0006396">
    <property type="term" value="P:RNA processing"/>
    <property type="evidence" value="ECO:0007669"/>
    <property type="project" value="TreeGrafter"/>
</dbReference>